<organism evidence="2 4">
    <name type="scientific">Didymodactylos carnosus</name>
    <dbReference type="NCBI Taxonomy" id="1234261"/>
    <lineage>
        <taxon>Eukaryota</taxon>
        <taxon>Metazoa</taxon>
        <taxon>Spiralia</taxon>
        <taxon>Gnathifera</taxon>
        <taxon>Rotifera</taxon>
        <taxon>Eurotatoria</taxon>
        <taxon>Bdelloidea</taxon>
        <taxon>Philodinida</taxon>
        <taxon>Philodinidae</taxon>
        <taxon>Didymodactylos</taxon>
    </lineage>
</organism>
<proteinExistence type="predicted"/>
<evidence type="ECO:0000256" key="1">
    <source>
        <dbReference type="SAM" id="Phobius"/>
    </source>
</evidence>
<evidence type="ECO:0008006" key="5">
    <source>
        <dbReference type="Google" id="ProtNLM"/>
    </source>
</evidence>
<protein>
    <recommendedName>
        <fullName evidence="5">Transmembrane protein</fullName>
    </recommendedName>
</protein>
<comment type="caution">
    <text evidence="2">The sequence shown here is derived from an EMBL/GenBank/DDBJ whole genome shotgun (WGS) entry which is preliminary data.</text>
</comment>
<accession>A0A8S2FPP7</accession>
<keyword evidence="1" id="KW-0472">Membrane</keyword>
<dbReference type="Proteomes" id="UP000682733">
    <property type="component" value="Unassembled WGS sequence"/>
</dbReference>
<gene>
    <name evidence="2" type="ORF">OVA965_LOCUS38276</name>
    <name evidence="3" type="ORF">TMI583_LOCUS39447</name>
</gene>
<keyword evidence="1" id="KW-1133">Transmembrane helix</keyword>
<evidence type="ECO:0000313" key="4">
    <source>
        <dbReference type="Proteomes" id="UP000677228"/>
    </source>
</evidence>
<dbReference type="EMBL" id="CAJNOK010037531">
    <property type="protein sequence ID" value="CAF1531438.1"/>
    <property type="molecule type" value="Genomic_DNA"/>
</dbReference>
<name>A0A8S2FPP7_9BILA</name>
<evidence type="ECO:0000313" key="3">
    <source>
        <dbReference type="EMBL" id="CAF4318476.1"/>
    </source>
</evidence>
<feature type="transmembrane region" description="Helical" evidence="1">
    <location>
        <begin position="49"/>
        <end position="71"/>
    </location>
</feature>
<feature type="transmembrane region" description="Helical" evidence="1">
    <location>
        <begin position="77"/>
        <end position="101"/>
    </location>
</feature>
<dbReference type="EMBL" id="CAJOBA010059772">
    <property type="protein sequence ID" value="CAF4318476.1"/>
    <property type="molecule type" value="Genomic_DNA"/>
</dbReference>
<keyword evidence="1" id="KW-0812">Transmembrane</keyword>
<reference evidence="2" key="1">
    <citation type="submission" date="2021-02" db="EMBL/GenBank/DDBJ databases">
        <authorList>
            <person name="Nowell W R."/>
        </authorList>
    </citation>
    <scope>NUCLEOTIDE SEQUENCE</scope>
</reference>
<dbReference type="AlphaFoldDB" id="A0A8S2FPP7"/>
<sequence length="276" mass="31938">MEAVVTINNTLVKNNLPIKQTYRPSIAHSHRDKVSLYHRLKLKLIDKSLYILAILNLILAIVAIACVAKAQQNNSEYFFLVYISVSIFIFYMATIVFIILLQIIETFSNQKQQNKLENHQNDNFIQYFIDNDENDSIVDNRSQILNNSTSFKNKNNYQQKSTSSFILLKSTNDLQKKKYIMSKSKHLTTAYLFRSPSSTSTLSSYSQPRLIDDQHLFIWQNHPHNLNKNCSSTLHQTETNLSLITPIPLQSTSRLLYKGNQCKEIFDSSQMNYAII</sequence>
<evidence type="ECO:0000313" key="2">
    <source>
        <dbReference type="EMBL" id="CAF1531438.1"/>
    </source>
</evidence>
<dbReference type="Proteomes" id="UP000677228">
    <property type="component" value="Unassembled WGS sequence"/>
</dbReference>